<evidence type="ECO:0000256" key="1">
    <source>
        <dbReference type="SAM" id="MobiDB-lite"/>
    </source>
</evidence>
<name>A0A9Q3C2J6_9BASI</name>
<evidence type="ECO:0000313" key="2">
    <source>
        <dbReference type="EMBL" id="MBW0477164.1"/>
    </source>
</evidence>
<comment type="caution">
    <text evidence="2">The sequence shown here is derived from an EMBL/GenBank/DDBJ whole genome shotgun (WGS) entry which is preliminary data.</text>
</comment>
<dbReference type="EMBL" id="AVOT02004719">
    <property type="protein sequence ID" value="MBW0477164.1"/>
    <property type="molecule type" value="Genomic_DNA"/>
</dbReference>
<protein>
    <submittedName>
        <fullName evidence="2">Uncharacterized protein</fullName>
    </submittedName>
</protein>
<keyword evidence="3" id="KW-1185">Reference proteome</keyword>
<reference evidence="2" key="1">
    <citation type="submission" date="2021-03" db="EMBL/GenBank/DDBJ databases">
        <title>Draft genome sequence of rust myrtle Austropuccinia psidii MF-1, a brazilian biotype.</title>
        <authorList>
            <person name="Quecine M.C."/>
            <person name="Pachon D.M.R."/>
            <person name="Bonatelli M.L."/>
            <person name="Correr F.H."/>
            <person name="Franceschini L.M."/>
            <person name="Leite T.F."/>
            <person name="Margarido G.R.A."/>
            <person name="Almeida C.A."/>
            <person name="Ferrarezi J.A."/>
            <person name="Labate C.A."/>
        </authorList>
    </citation>
    <scope>NUCLEOTIDE SEQUENCE</scope>
    <source>
        <strain evidence="2">MF-1</strain>
    </source>
</reference>
<organism evidence="2 3">
    <name type="scientific">Austropuccinia psidii MF-1</name>
    <dbReference type="NCBI Taxonomy" id="1389203"/>
    <lineage>
        <taxon>Eukaryota</taxon>
        <taxon>Fungi</taxon>
        <taxon>Dikarya</taxon>
        <taxon>Basidiomycota</taxon>
        <taxon>Pucciniomycotina</taxon>
        <taxon>Pucciniomycetes</taxon>
        <taxon>Pucciniales</taxon>
        <taxon>Sphaerophragmiaceae</taxon>
        <taxon>Austropuccinia</taxon>
    </lineage>
</organism>
<evidence type="ECO:0000313" key="3">
    <source>
        <dbReference type="Proteomes" id="UP000765509"/>
    </source>
</evidence>
<sequence length="128" mass="14747">MSYNFTPLPSSLKFKKNAPPLSHSQTHSDDLMVSTKPDSAHHQNYLKDDETIIPPLDFMVRTKPNIEYHKDNNTKTNHKRGLTQSQIQHIHYSKQIISHLGHLNTAYKSFSTISIDKKEANSSWLKHP</sequence>
<proteinExistence type="predicted"/>
<accession>A0A9Q3C2J6</accession>
<gene>
    <name evidence="2" type="ORF">O181_016879</name>
</gene>
<dbReference type="AlphaFoldDB" id="A0A9Q3C2J6"/>
<dbReference type="Proteomes" id="UP000765509">
    <property type="component" value="Unassembled WGS sequence"/>
</dbReference>
<feature type="region of interest" description="Disordered" evidence="1">
    <location>
        <begin position="14"/>
        <end position="41"/>
    </location>
</feature>